<dbReference type="Proteomes" id="UP000887575">
    <property type="component" value="Unassembled WGS sequence"/>
</dbReference>
<accession>A0AAF3J907</accession>
<keyword evidence="2" id="KW-1185">Reference proteome</keyword>
<feature type="chain" id="PRO_5041951428" evidence="1">
    <location>
        <begin position="20"/>
        <end position="181"/>
    </location>
</feature>
<evidence type="ECO:0000313" key="2">
    <source>
        <dbReference type="Proteomes" id="UP000887575"/>
    </source>
</evidence>
<sequence>MKHSIPSLFLLISLNGVLGATLLRADVECATQVASAFNNDILKELQDHLAHALNETYQKEFDAVEEKLNAILTSFAAQVNACNKDLSLLKLVSQATCYTKATTQLTKQMATLLVEVWRKDWPPSRGYLLFNLKLDHSILIGLIREVYPKHCAVEHSKAALQSSQMCNQLMIHPATMEFISC</sequence>
<dbReference type="AlphaFoldDB" id="A0AAF3J907"/>
<evidence type="ECO:0000256" key="1">
    <source>
        <dbReference type="SAM" id="SignalP"/>
    </source>
</evidence>
<proteinExistence type="predicted"/>
<name>A0AAF3J907_9BILA</name>
<reference evidence="3" key="1">
    <citation type="submission" date="2024-02" db="UniProtKB">
        <authorList>
            <consortium name="WormBaseParasite"/>
        </authorList>
    </citation>
    <scope>IDENTIFICATION</scope>
</reference>
<protein>
    <submittedName>
        <fullName evidence="3">Uncharacterized protein</fullName>
    </submittedName>
</protein>
<organism evidence="2 3">
    <name type="scientific">Mesorhabditis belari</name>
    <dbReference type="NCBI Taxonomy" id="2138241"/>
    <lineage>
        <taxon>Eukaryota</taxon>
        <taxon>Metazoa</taxon>
        <taxon>Ecdysozoa</taxon>
        <taxon>Nematoda</taxon>
        <taxon>Chromadorea</taxon>
        <taxon>Rhabditida</taxon>
        <taxon>Rhabditina</taxon>
        <taxon>Rhabditomorpha</taxon>
        <taxon>Rhabditoidea</taxon>
        <taxon>Rhabditidae</taxon>
        <taxon>Mesorhabditinae</taxon>
        <taxon>Mesorhabditis</taxon>
    </lineage>
</organism>
<dbReference type="WBParaSite" id="MBELARI_LOCUS4038">
    <property type="protein sequence ID" value="MBELARI_LOCUS4038"/>
    <property type="gene ID" value="MBELARI_LOCUS4038"/>
</dbReference>
<evidence type="ECO:0000313" key="3">
    <source>
        <dbReference type="WBParaSite" id="MBELARI_LOCUS4038"/>
    </source>
</evidence>
<keyword evidence="1" id="KW-0732">Signal</keyword>
<feature type="signal peptide" evidence="1">
    <location>
        <begin position="1"/>
        <end position="19"/>
    </location>
</feature>